<evidence type="ECO:0008006" key="4">
    <source>
        <dbReference type="Google" id="ProtNLM"/>
    </source>
</evidence>
<dbReference type="OrthoDB" id="376826at2759"/>
<dbReference type="PANTHER" id="PTHR14024">
    <property type="entry name" value="PERILIPIN"/>
    <property type="match status" value="1"/>
</dbReference>
<dbReference type="Proteomes" id="UP000479190">
    <property type="component" value="Unassembled WGS sequence"/>
</dbReference>
<evidence type="ECO:0000313" key="3">
    <source>
        <dbReference type="Proteomes" id="UP000479190"/>
    </source>
</evidence>
<dbReference type="PANTHER" id="PTHR14024:SF49">
    <property type="entry name" value="LIPID STORAGE DROPLETS SURFACE-BINDING PROTEIN 1"/>
    <property type="match status" value="1"/>
</dbReference>
<proteinExistence type="predicted"/>
<evidence type="ECO:0000256" key="1">
    <source>
        <dbReference type="SAM" id="MobiDB-lite"/>
    </source>
</evidence>
<name>A0A6H5IDD9_9HYME</name>
<dbReference type="GO" id="GO:0005829">
    <property type="term" value="C:cytosol"/>
    <property type="evidence" value="ECO:0007669"/>
    <property type="project" value="TreeGrafter"/>
</dbReference>
<dbReference type="EMBL" id="CADCXV010000785">
    <property type="protein sequence ID" value="CAB0035416.1"/>
    <property type="molecule type" value="Genomic_DNA"/>
</dbReference>
<accession>A0A6H5IDD9</accession>
<feature type="region of interest" description="Disordered" evidence="1">
    <location>
        <begin position="365"/>
        <end position="396"/>
    </location>
</feature>
<protein>
    <recommendedName>
        <fullName evidence="4">Lipid storage droplets surface-binding protein 1</fullName>
    </recommendedName>
</protein>
<dbReference type="AlphaFoldDB" id="A0A6H5IDD9"/>
<gene>
    <name evidence="2" type="ORF">TBRA_LOCUS7313</name>
</gene>
<dbReference type="GO" id="GO:0019915">
    <property type="term" value="P:lipid storage"/>
    <property type="evidence" value="ECO:0007669"/>
    <property type="project" value="TreeGrafter"/>
</dbReference>
<organism evidence="2 3">
    <name type="scientific">Trichogramma brassicae</name>
    <dbReference type="NCBI Taxonomy" id="86971"/>
    <lineage>
        <taxon>Eukaryota</taxon>
        <taxon>Metazoa</taxon>
        <taxon>Ecdysozoa</taxon>
        <taxon>Arthropoda</taxon>
        <taxon>Hexapoda</taxon>
        <taxon>Insecta</taxon>
        <taxon>Pterygota</taxon>
        <taxon>Neoptera</taxon>
        <taxon>Endopterygota</taxon>
        <taxon>Hymenoptera</taxon>
        <taxon>Apocrita</taxon>
        <taxon>Proctotrupomorpha</taxon>
        <taxon>Chalcidoidea</taxon>
        <taxon>Trichogrammatidae</taxon>
        <taxon>Trichogramma</taxon>
    </lineage>
</organism>
<reference evidence="2 3" key="1">
    <citation type="submission" date="2020-02" db="EMBL/GenBank/DDBJ databases">
        <authorList>
            <person name="Ferguson B K."/>
        </authorList>
    </citation>
    <scope>NUCLEOTIDE SEQUENCE [LARGE SCALE GENOMIC DNA]</scope>
</reference>
<sequence>MSPPVIKRHQSELQLESVAKLSSIPIVESGIYIANSVYEKIKRSNFLMGWGLDTAEHSLALATGPAISAMHLIALQPIMTIDQLLCRGIDMVEQRVPAVTLSPQIMYWNTREYVNNKFVKPLLIRADSVKMIGSQAASAAVDRLNGAIDVADQYVDHYLPPDPADKIAEIDVTDSVAKSSEETSKAVRTIEHGARFSRKLQRRLTRRTLAEARALKEQGTECIHVLLYVVELVRPLYECTRVEITTVGWTPVWLFVRQVATDPKLAMQKAKELWASLSLPEPENQARPKNLEQLLVLFTRETARRLVHLVNGSSSLAARAPGRLAHALVRISHRLVSISEQILQVVNQSLSAIEQIAAYLAGRPKSSKKGLHSSVRQSNYNNHLTNAQNSTKNGID</sequence>
<feature type="compositionally biased region" description="Polar residues" evidence="1">
    <location>
        <begin position="374"/>
        <end position="396"/>
    </location>
</feature>
<evidence type="ECO:0000313" key="2">
    <source>
        <dbReference type="EMBL" id="CAB0035416.1"/>
    </source>
</evidence>
<dbReference type="GO" id="GO:0010890">
    <property type="term" value="P:positive regulation of triglyceride storage"/>
    <property type="evidence" value="ECO:0007669"/>
    <property type="project" value="TreeGrafter"/>
</dbReference>
<dbReference type="GO" id="GO:0005811">
    <property type="term" value="C:lipid droplet"/>
    <property type="evidence" value="ECO:0007669"/>
    <property type="project" value="TreeGrafter"/>
</dbReference>
<keyword evidence="3" id="KW-1185">Reference proteome</keyword>